<dbReference type="InterPro" id="IPR003593">
    <property type="entry name" value="AAA+_ATPase"/>
</dbReference>
<dbReference type="Gene3D" id="1.20.1560.10">
    <property type="entry name" value="ABC transporter type 1, transmembrane domain"/>
    <property type="match status" value="1"/>
</dbReference>
<feature type="transmembrane region" description="Helical" evidence="8">
    <location>
        <begin position="82"/>
        <end position="100"/>
    </location>
</feature>
<keyword evidence="4" id="KW-0547">Nucleotide-binding</keyword>
<evidence type="ECO:0000256" key="8">
    <source>
        <dbReference type="SAM" id="Phobius"/>
    </source>
</evidence>
<keyword evidence="7 8" id="KW-0472">Membrane</keyword>
<dbReference type="GO" id="GO:0140359">
    <property type="term" value="F:ABC-type transporter activity"/>
    <property type="evidence" value="ECO:0007669"/>
    <property type="project" value="InterPro"/>
</dbReference>
<evidence type="ECO:0000256" key="3">
    <source>
        <dbReference type="ARBA" id="ARBA00022692"/>
    </source>
</evidence>
<dbReference type="InterPro" id="IPR036640">
    <property type="entry name" value="ABC1_TM_sf"/>
</dbReference>
<dbReference type="CDD" id="cd18582">
    <property type="entry name" value="ABC_6TM_ATM1_ABCB7"/>
    <property type="match status" value="1"/>
</dbReference>
<keyword evidence="2" id="KW-0813">Transport</keyword>
<dbReference type="GO" id="GO:0016887">
    <property type="term" value="F:ATP hydrolysis activity"/>
    <property type="evidence" value="ECO:0007669"/>
    <property type="project" value="InterPro"/>
</dbReference>
<feature type="transmembrane region" description="Helical" evidence="8">
    <location>
        <begin position="160"/>
        <end position="187"/>
    </location>
</feature>
<feature type="transmembrane region" description="Helical" evidence="8">
    <location>
        <begin position="41"/>
        <end position="62"/>
    </location>
</feature>
<evidence type="ECO:0000256" key="6">
    <source>
        <dbReference type="ARBA" id="ARBA00022989"/>
    </source>
</evidence>
<gene>
    <name evidence="11" type="ORF">MNBD_ALPHA05-1104</name>
</gene>
<evidence type="ECO:0000256" key="1">
    <source>
        <dbReference type="ARBA" id="ARBA00004141"/>
    </source>
</evidence>
<keyword evidence="5 11" id="KW-0067">ATP-binding</keyword>
<dbReference type="PROSITE" id="PS50893">
    <property type="entry name" value="ABC_TRANSPORTER_2"/>
    <property type="match status" value="1"/>
</dbReference>
<dbReference type="GO" id="GO:0005524">
    <property type="term" value="F:ATP binding"/>
    <property type="evidence" value="ECO:0007669"/>
    <property type="project" value="UniProtKB-KW"/>
</dbReference>
<keyword evidence="6 8" id="KW-1133">Transmembrane helix</keyword>
<evidence type="ECO:0000256" key="5">
    <source>
        <dbReference type="ARBA" id="ARBA00022840"/>
    </source>
</evidence>
<feature type="transmembrane region" description="Helical" evidence="8">
    <location>
        <begin position="193"/>
        <end position="212"/>
    </location>
</feature>
<name>A0A3B0T855_9ZZZZ</name>
<evidence type="ECO:0000256" key="4">
    <source>
        <dbReference type="ARBA" id="ARBA00022741"/>
    </source>
</evidence>
<dbReference type="InterPro" id="IPR039421">
    <property type="entry name" value="Type_1_exporter"/>
</dbReference>
<sequence length="627" mass="67218">MPPDTADILETTGDAAPFGRSIARMFAVLFRPAMKKWRFRIGLAFGLTVVAKGFSVIAPVFMGNGINQLTAGGAISGEAATGAGLSFVAFFTLFALARLLSNGLPAIRDAFFTAVTQDAQRTVSVEAFAHAQNLDLQFHLTRRSGVLNRVIERGSQAMEYLLRFLAFNIGPTLVELVLASIVLAVLYGVQFSLAAIATVGTYTLFTIVVTEWRNQQRRALNKADTELRGIALDTLANFETVKSFAAEDREAGRYDGATRAYNRQYVKVMQSLAVLNGGQEVIMTGGLLAVAVMAGFGARNGAMQVGDVTAIILMLVNIYRPLNILGWAWREIKQGTVDIEKLFNLMDMKSEVSDAPDAPPFTPKVGEIRFENVRFTHQGRSSGLDDVSFDVPGGSFVGVVGPSGAGKSTILKLLFRFYDPAAGRILVDGQDVKSVTQASLRAALGLVPQEVVLFNDTLRFNLAYAKPDASDDEIMQAAGRAQLGAFIASLPHGLNTRVGERGLKLSGGEKQRVGVARAILSDPPILILDEATSSLDSTTEEDVQAALREASKGRTTLAVAHRLSTIASADLILVLEDGGIIERGTHGELIAHDGLYASLWRLQTGGEEDGEGGALAPMERLEPIVAE</sequence>
<keyword evidence="3 8" id="KW-0812">Transmembrane</keyword>
<accession>A0A3B0T855</accession>
<dbReference type="Pfam" id="PF00664">
    <property type="entry name" value="ABC_membrane"/>
    <property type="match status" value="1"/>
</dbReference>
<feature type="domain" description="ABC transmembrane type-1" evidence="10">
    <location>
        <begin position="43"/>
        <end position="334"/>
    </location>
</feature>
<dbReference type="InterPro" id="IPR011527">
    <property type="entry name" value="ABC1_TM_dom"/>
</dbReference>
<dbReference type="GO" id="GO:0016020">
    <property type="term" value="C:membrane"/>
    <property type="evidence" value="ECO:0007669"/>
    <property type="project" value="UniProtKB-SubCell"/>
</dbReference>
<dbReference type="InterPro" id="IPR017871">
    <property type="entry name" value="ABC_transporter-like_CS"/>
</dbReference>
<dbReference type="SUPFAM" id="SSF90123">
    <property type="entry name" value="ABC transporter transmembrane region"/>
    <property type="match status" value="1"/>
</dbReference>
<comment type="subcellular location">
    <subcellularLocation>
        <location evidence="1">Membrane</location>
        <topology evidence="1">Multi-pass membrane protein</topology>
    </subcellularLocation>
</comment>
<organism evidence="11">
    <name type="scientific">hydrothermal vent metagenome</name>
    <dbReference type="NCBI Taxonomy" id="652676"/>
    <lineage>
        <taxon>unclassified sequences</taxon>
        <taxon>metagenomes</taxon>
        <taxon>ecological metagenomes</taxon>
    </lineage>
</organism>
<dbReference type="PROSITE" id="PS50929">
    <property type="entry name" value="ABC_TM1F"/>
    <property type="match status" value="1"/>
</dbReference>
<evidence type="ECO:0000256" key="2">
    <source>
        <dbReference type="ARBA" id="ARBA00022448"/>
    </source>
</evidence>
<dbReference type="SMART" id="SM00382">
    <property type="entry name" value="AAA"/>
    <property type="match status" value="1"/>
</dbReference>
<dbReference type="FunFam" id="3.40.50.300:FF:000287">
    <property type="entry name" value="Multidrug ABC transporter ATP-binding protein"/>
    <property type="match status" value="1"/>
</dbReference>
<dbReference type="InterPro" id="IPR003439">
    <property type="entry name" value="ABC_transporter-like_ATP-bd"/>
</dbReference>
<reference evidence="11" key="1">
    <citation type="submission" date="2018-06" db="EMBL/GenBank/DDBJ databases">
        <authorList>
            <person name="Zhirakovskaya E."/>
        </authorList>
    </citation>
    <scope>NUCLEOTIDE SEQUENCE</scope>
</reference>
<dbReference type="AlphaFoldDB" id="A0A3B0T855"/>
<feature type="domain" description="ABC transporter" evidence="9">
    <location>
        <begin position="368"/>
        <end position="602"/>
    </location>
</feature>
<dbReference type="PANTHER" id="PTHR24221:SF654">
    <property type="entry name" value="ATP-BINDING CASSETTE SUB-FAMILY B MEMBER 6"/>
    <property type="match status" value="1"/>
</dbReference>
<evidence type="ECO:0000313" key="11">
    <source>
        <dbReference type="EMBL" id="VAW05024.1"/>
    </source>
</evidence>
<protein>
    <submittedName>
        <fullName evidence="11">Efflux ABC transporter, permease/ATP-binding protein mlr7818</fullName>
    </submittedName>
</protein>
<evidence type="ECO:0000259" key="10">
    <source>
        <dbReference type="PROSITE" id="PS50929"/>
    </source>
</evidence>
<feature type="transmembrane region" description="Helical" evidence="8">
    <location>
        <begin position="272"/>
        <end position="296"/>
    </location>
</feature>
<dbReference type="InterPro" id="IPR027417">
    <property type="entry name" value="P-loop_NTPase"/>
</dbReference>
<dbReference type="SUPFAM" id="SSF52540">
    <property type="entry name" value="P-loop containing nucleoside triphosphate hydrolases"/>
    <property type="match status" value="1"/>
</dbReference>
<dbReference type="PROSITE" id="PS00211">
    <property type="entry name" value="ABC_TRANSPORTER_1"/>
    <property type="match status" value="1"/>
</dbReference>
<dbReference type="EMBL" id="UOEH01000457">
    <property type="protein sequence ID" value="VAW05024.1"/>
    <property type="molecule type" value="Genomic_DNA"/>
</dbReference>
<evidence type="ECO:0000256" key="7">
    <source>
        <dbReference type="ARBA" id="ARBA00023136"/>
    </source>
</evidence>
<dbReference type="PANTHER" id="PTHR24221">
    <property type="entry name" value="ATP-BINDING CASSETTE SUB-FAMILY B"/>
    <property type="match status" value="1"/>
</dbReference>
<dbReference type="Pfam" id="PF00005">
    <property type="entry name" value="ABC_tran"/>
    <property type="match status" value="1"/>
</dbReference>
<dbReference type="Gene3D" id="3.40.50.300">
    <property type="entry name" value="P-loop containing nucleotide triphosphate hydrolases"/>
    <property type="match status" value="1"/>
</dbReference>
<proteinExistence type="predicted"/>
<evidence type="ECO:0000259" key="9">
    <source>
        <dbReference type="PROSITE" id="PS50893"/>
    </source>
</evidence>